<keyword evidence="1" id="KW-1133">Transmembrane helix</keyword>
<dbReference type="InterPro" id="IPR010665">
    <property type="entry name" value="DUF1240"/>
</dbReference>
<evidence type="ECO:0000313" key="2">
    <source>
        <dbReference type="EMBL" id="MEH8019068.1"/>
    </source>
</evidence>
<comment type="caution">
    <text evidence="2">The sequence shown here is derived from an EMBL/GenBank/DDBJ whole genome shotgun (WGS) entry which is preliminary data.</text>
</comment>
<keyword evidence="1" id="KW-0812">Transmembrane</keyword>
<evidence type="ECO:0000256" key="1">
    <source>
        <dbReference type="SAM" id="Phobius"/>
    </source>
</evidence>
<proteinExistence type="predicted"/>
<feature type="transmembrane region" description="Helical" evidence="1">
    <location>
        <begin position="47"/>
        <end position="64"/>
    </location>
</feature>
<feature type="transmembrane region" description="Helical" evidence="1">
    <location>
        <begin position="84"/>
        <end position="106"/>
    </location>
</feature>
<name>A0ABU8CAX3_9GAMM</name>
<sequence length="140" mass="15786">MAILLKTCLLLLMHTLAVAFALFYLWLLQQHYVAMQQAEAVDIQSGSAFLLLPLLLPLLHLMSIAARRYTNKAAAVKARKMQSWVFIALTLGLPLSGFFANQYLLWQLKQHGYQQCPIEHYGSRAKFTTYSKDIGLCPAA</sequence>
<dbReference type="Proteomes" id="UP001375382">
    <property type="component" value="Unassembled WGS sequence"/>
</dbReference>
<organism evidence="2 3">
    <name type="scientific">Rheinheimera muenzenbergensis</name>
    <dbReference type="NCBI Taxonomy" id="1193628"/>
    <lineage>
        <taxon>Bacteria</taxon>
        <taxon>Pseudomonadati</taxon>
        <taxon>Pseudomonadota</taxon>
        <taxon>Gammaproteobacteria</taxon>
        <taxon>Chromatiales</taxon>
        <taxon>Chromatiaceae</taxon>
        <taxon>Rheinheimera</taxon>
    </lineage>
</organism>
<gene>
    <name evidence="2" type="ORF">MN202_17655</name>
</gene>
<dbReference type="EMBL" id="JALAAR010000019">
    <property type="protein sequence ID" value="MEH8019068.1"/>
    <property type="molecule type" value="Genomic_DNA"/>
</dbReference>
<dbReference type="Pfam" id="PF06836">
    <property type="entry name" value="DUF1240"/>
    <property type="match status" value="1"/>
</dbReference>
<reference evidence="2 3" key="1">
    <citation type="journal article" date="2023" name="Ecotoxicol. Environ. Saf.">
        <title>Mercury remediation potential of mercury-resistant strain Rheinheimera metallidurans sp. nov. isolated from a municipal waste dumping site.</title>
        <authorList>
            <person name="Yadav V."/>
            <person name="Manjhi A."/>
            <person name="Vadakedath N."/>
        </authorList>
    </citation>
    <scope>NUCLEOTIDE SEQUENCE [LARGE SCALE GENOMIC DNA]</scope>
    <source>
        <strain evidence="2 3">E-49</strain>
    </source>
</reference>
<keyword evidence="1" id="KW-0472">Membrane</keyword>
<dbReference type="RefSeq" id="WP_335737466.1">
    <property type="nucleotide sequence ID" value="NZ_JALAAR010000019.1"/>
</dbReference>
<protein>
    <submittedName>
        <fullName evidence="2">DUF1240 domain-containing protein</fullName>
    </submittedName>
</protein>
<keyword evidence="3" id="KW-1185">Reference proteome</keyword>
<feature type="transmembrane region" description="Helical" evidence="1">
    <location>
        <begin position="7"/>
        <end position="27"/>
    </location>
</feature>
<evidence type="ECO:0000313" key="3">
    <source>
        <dbReference type="Proteomes" id="UP001375382"/>
    </source>
</evidence>
<accession>A0ABU8CAX3</accession>